<keyword evidence="2" id="KW-1185">Reference proteome</keyword>
<dbReference type="AlphaFoldDB" id="A0A1D2N8N5"/>
<comment type="caution">
    <text evidence="1">The sequence shown here is derived from an EMBL/GenBank/DDBJ whole genome shotgun (WGS) entry which is preliminary data.</text>
</comment>
<sequence length="74" mass="8387">MHIQDQQLQHSPISSWIVHNGSDTSFPPSSKFLLQLADKVSCAIISFGYFCQGLVLVWTKCMAMCVWLVEIKKD</sequence>
<evidence type="ECO:0000313" key="2">
    <source>
        <dbReference type="Proteomes" id="UP000094527"/>
    </source>
</evidence>
<reference evidence="1 2" key="1">
    <citation type="journal article" date="2016" name="Genome Biol. Evol.">
        <title>Gene Family Evolution Reflects Adaptation to Soil Environmental Stressors in the Genome of the Collembolan Orchesella cincta.</title>
        <authorList>
            <person name="Faddeeva-Vakhrusheva A."/>
            <person name="Derks M.F."/>
            <person name="Anvar S.Y."/>
            <person name="Agamennone V."/>
            <person name="Suring W."/>
            <person name="Smit S."/>
            <person name="van Straalen N.M."/>
            <person name="Roelofs D."/>
        </authorList>
    </citation>
    <scope>NUCLEOTIDE SEQUENCE [LARGE SCALE GENOMIC DNA]</scope>
    <source>
        <tissue evidence="1">Mixed pool</tissue>
    </source>
</reference>
<proteinExistence type="predicted"/>
<accession>A0A1D2N8N5</accession>
<evidence type="ECO:0000313" key="1">
    <source>
        <dbReference type="EMBL" id="ODN01601.1"/>
    </source>
</evidence>
<protein>
    <submittedName>
        <fullName evidence="1">Uncharacterized protein</fullName>
    </submittedName>
</protein>
<dbReference type="Proteomes" id="UP000094527">
    <property type="component" value="Unassembled WGS sequence"/>
</dbReference>
<organism evidence="1 2">
    <name type="scientific">Orchesella cincta</name>
    <name type="common">Springtail</name>
    <name type="synonym">Podura cincta</name>
    <dbReference type="NCBI Taxonomy" id="48709"/>
    <lineage>
        <taxon>Eukaryota</taxon>
        <taxon>Metazoa</taxon>
        <taxon>Ecdysozoa</taxon>
        <taxon>Arthropoda</taxon>
        <taxon>Hexapoda</taxon>
        <taxon>Collembola</taxon>
        <taxon>Entomobryomorpha</taxon>
        <taxon>Entomobryoidea</taxon>
        <taxon>Orchesellidae</taxon>
        <taxon>Orchesellinae</taxon>
        <taxon>Orchesella</taxon>
    </lineage>
</organism>
<gene>
    <name evidence="1" type="ORF">Ocin01_05063</name>
</gene>
<dbReference type="EMBL" id="LJIJ01000146">
    <property type="protein sequence ID" value="ODN01601.1"/>
    <property type="molecule type" value="Genomic_DNA"/>
</dbReference>
<name>A0A1D2N8N5_ORCCI</name>